<dbReference type="InterPro" id="IPR035919">
    <property type="entry name" value="EAL_sf"/>
</dbReference>
<evidence type="ECO:0000259" key="2">
    <source>
        <dbReference type="PROSITE" id="PS50883"/>
    </source>
</evidence>
<proteinExistence type="predicted"/>
<dbReference type="CDD" id="cd01949">
    <property type="entry name" value="GGDEF"/>
    <property type="match status" value="1"/>
</dbReference>
<gene>
    <name evidence="4" type="ORF">CLV92_104124</name>
</gene>
<dbReference type="AlphaFoldDB" id="A0A2S6ISS1"/>
<dbReference type="PROSITE" id="PS50883">
    <property type="entry name" value="EAL"/>
    <property type="match status" value="1"/>
</dbReference>
<organism evidence="4 5">
    <name type="scientific">Kineococcus xinjiangensis</name>
    <dbReference type="NCBI Taxonomy" id="512762"/>
    <lineage>
        <taxon>Bacteria</taxon>
        <taxon>Bacillati</taxon>
        <taxon>Actinomycetota</taxon>
        <taxon>Actinomycetes</taxon>
        <taxon>Kineosporiales</taxon>
        <taxon>Kineosporiaceae</taxon>
        <taxon>Kineococcus</taxon>
    </lineage>
</organism>
<dbReference type="PROSITE" id="PS50887">
    <property type="entry name" value="GGDEF"/>
    <property type="match status" value="1"/>
</dbReference>
<reference evidence="4 5" key="1">
    <citation type="submission" date="2018-02" db="EMBL/GenBank/DDBJ databases">
        <title>Genomic Encyclopedia of Archaeal and Bacterial Type Strains, Phase II (KMG-II): from individual species to whole genera.</title>
        <authorList>
            <person name="Goeker M."/>
        </authorList>
    </citation>
    <scope>NUCLEOTIDE SEQUENCE [LARGE SCALE GENOMIC DNA]</scope>
    <source>
        <strain evidence="4 5">DSM 22857</strain>
    </source>
</reference>
<dbReference type="Gene3D" id="3.20.20.450">
    <property type="entry name" value="EAL domain"/>
    <property type="match status" value="1"/>
</dbReference>
<keyword evidence="1" id="KW-0812">Transmembrane</keyword>
<name>A0A2S6ISS1_9ACTN</name>
<feature type="transmembrane region" description="Helical" evidence="1">
    <location>
        <begin position="290"/>
        <end position="312"/>
    </location>
</feature>
<dbReference type="PANTHER" id="PTHR44757:SF2">
    <property type="entry name" value="BIOFILM ARCHITECTURE MAINTENANCE PROTEIN MBAA"/>
    <property type="match status" value="1"/>
</dbReference>
<evidence type="ECO:0000259" key="3">
    <source>
        <dbReference type="PROSITE" id="PS50887"/>
    </source>
</evidence>
<dbReference type="Pfam" id="PF00990">
    <property type="entry name" value="GGDEF"/>
    <property type="match status" value="1"/>
</dbReference>
<evidence type="ECO:0000256" key="1">
    <source>
        <dbReference type="SAM" id="Phobius"/>
    </source>
</evidence>
<dbReference type="PANTHER" id="PTHR44757">
    <property type="entry name" value="DIGUANYLATE CYCLASE DGCP"/>
    <property type="match status" value="1"/>
</dbReference>
<dbReference type="InterPro" id="IPR052155">
    <property type="entry name" value="Biofilm_reg_signaling"/>
</dbReference>
<feature type="transmembrane region" description="Helical" evidence="1">
    <location>
        <begin position="235"/>
        <end position="252"/>
    </location>
</feature>
<feature type="transmembrane region" description="Helical" evidence="1">
    <location>
        <begin position="71"/>
        <end position="92"/>
    </location>
</feature>
<comment type="caution">
    <text evidence="4">The sequence shown here is derived from an EMBL/GenBank/DDBJ whole genome shotgun (WGS) entry which is preliminary data.</text>
</comment>
<dbReference type="SUPFAM" id="SSF55073">
    <property type="entry name" value="Nucleotide cyclase"/>
    <property type="match status" value="1"/>
</dbReference>
<feature type="domain" description="GGDEF" evidence="3">
    <location>
        <begin position="355"/>
        <end position="487"/>
    </location>
</feature>
<feature type="transmembrane region" description="Helical" evidence="1">
    <location>
        <begin position="104"/>
        <end position="123"/>
    </location>
</feature>
<dbReference type="Pfam" id="PF00563">
    <property type="entry name" value="EAL"/>
    <property type="match status" value="1"/>
</dbReference>
<feature type="transmembrane region" description="Helical" evidence="1">
    <location>
        <begin position="135"/>
        <end position="154"/>
    </location>
</feature>
<dbReference type="Gene3D" id="3.30.70.270">
    <property type="match status" value="1"/>
</dbReference>
<feature type="transmembrane region" description="Helical" evidence="1">
    <location>
        <begin position="264"/>
        <end position="284"/>
    </location>
</feature>
<keyword evidence="1" id="KW-0472">Membrane</keyword>
<evidence type="ECO:0000313" key="5">
    <source>
        <dbReference type="Proteomes" id="UP000239485"/>
    </source>
</evidence>
<dbReference type="InterPro" id="IPR029787">
    <property type="entry name" value="Nucleotide_cyclase"/>
</dbReference>
<protein>
    <submittedName>
        <fullName evidence="4">Diguanylate cyclase (GGDEF)-like protein</fullName>
    </submittedName>
</protein>
<feature type="transmembrane region" description="Helical" evidence="1">
    <location>
        <begin position="44"/>
        <end position="64"/>
    </location>
</feature>
<dbReference type="SMART" id="SM00267">
    <property type="entry name" value="GGDEF"/>
    <property type="match status" value="1"/>
</dbReference>
<dbReference type="Proteomes" id="UP000239485">
    <property type="component" value="Unassembled WGS sequence"/>
</dbReference>
<dbReference type="NCBIfam" id="TIGR00254">
    <property type="entry name" value="GGDEF"/>
    <property type="match status" value="1"/>
</dbReference>
<keyword evidence="5" id="KW-1185">Reference proteome</keyword>
<accession>A0A2S6ISS1</accession>
<dbReference type="InterPro" id="IPR001633">
    <property type="entry name" value="EAL_dom"/>
</dbReference>
<dbReference type="CDD" id="cd01948">
    <property type="entry name" value="EAL"/>
    <property type="match status" value="1"/>
</dbReference>
<dbReference type="InterPro" id="IPR043128">
    <property type="entry name" value="Rev_trsase/Diguanyl_cyclase"/>
</dbReference>
<feature type="domain" description="EAL" evidence="2">
    <location>
        <begin position="495"/>
        <end position="748"/>
    </location>
</feature>
<dbReference type="EMBL" id="PTJD01000004">
    <property type="protein sequence ID" value="PPK97304.1"/>
    <property type="molecule type" value="Genomic_DNA"/>
</dbReference>
<sequence length="756" mass="80610">MIQQRAPRPLSVVTGIALALTLAYAISLFPGARGAPGYRPVVDGWLNSIADAAIIAVLVVRGWVERRERAAWWCLATGLTAALAGSVAYYAYYQHQVPVSSPSLADVGWLAFYPLLYSGLLLLLRERSRDLPPSLWLDGLGAGLTATALASAYLDGAAVHPAAGTVVGVAVTTAYPLADLILLAVGVAGLSMLRGSAGSSWWLLCAGFMTFAVTDALYAAQAATGSYVSGGPLDLGWVLARACLAVAAWTSVRDAHRCGSTRVTGLPVLALPTLCALAVLGLLFHGTHAALPPGTAALALIAGVLLSVRIAMTFREVQRSAELQRQALTDELTGLANRRHFYQALSTASQALPRHRFAVLLIDLDRFKEVNDSLGHHAGDQLLRVISARLRPLVRPGDLLARVGGDEYAFLVRDVSQDEALVLAWAVQAEVQAPASLGAATVSLDASIGVALAPQHAGDSSELLQMSDLAMYAAKARGGGVLVYDEARDGSGRHRLELITQLREGLHEHQLVLHYQPQVDLRTGRAGSVEALVRWQHPRRGLLPPVEFIPLAESAGLMGKLTAQVLEEALIQCSRWRTEGSHLQVAVNVSPSVLIDHDFPTQVEYLLSTHHLPPSALVLEVTEDLLMAHRDRAVSALTRLRKKGVQVSIDDYGTGYSSLAYLMDLPVTELKLDRAFVATMTSSARSVAIVKSTTHLAHALGLHLVAEGVEDAETLHSLRAVGCDLVQGYHLARPVPAHDVPRALVSATSALNTHRG</sequence>
<keyword evidence="1" id="KW-1133">Transmembrane helix</keyword>
<dbReference type="SMART" id="SM00052">
    <property type="entry name" value="EAL"/>
    <property type="match status" value="1"/>
</dbReference>
<feature type="transmembrane region" description="Helical" evidence="1">
    <location>
        <begin position="166"/>
        <end position="189"/>
    </location>
</feature>
<dbReference type="SUPFAM" id="SSF141868">
    <property type="entry name" value="EAL domain-like"/>
    <property type="match status" value="1"/>
</dbReference>
<feature type="transmembrane region" description="Helical" evidence="1">
    <location>
        <begin position="201"/>
        <end position="223"/>
    </location>
</feature>
<evidence type="ECO:0000313" key="4">
    <source>
        <dbReference type="EMBL" id="PPK97304.1"/>
    </source>
</evidence>
<dbReference type="InterPro" id="IPR000160">
    <property type="entry name" value="GGDEF_dom"/>
</dbReference>